<evidence type="ECO:0000313" key="2">
    <source>
        <dbReference type="Proteomes" id="UP000004277"/>
    </source>
</evidence>
<keyword evidence="2" id="KW-1185">Reference proteome</keyword>
<sequence>MKQAQAYLPLSPEPHAPRTQDSHRSFTVVSAENVVPIFPGLHSRRGTGQPVRGVRQSRDRAYLYGAAAGASNGRRGTPDALRSDRISLSVLRFFMAVYASGKMSRVAAELKVTTSTVSTSIARLAQMFDCELFRSTGRGLVPTESAHQLAPRVREILRLWDGVLGDMRATAPGVAMPDLEIACPEYLLTMLTRLQGEPLPMDLVVRHVLPTWEEMQRLYDTQGAAALMIVDHRETVPWDSEQHVIARFTRRWLVARRGHPVLGETPTLAAAYDCRWIGIEGTAPRGTGEGRLSLESWSSLGQLLQDSDQVCFCSDIAAHYLVSEHGLEAYLMPEDEHERCELRLMFSGEACPPVVRRWLMQVLLPAMERWVAIVLDVMGRPVAPRRVLRGSRPEQAGC</sequence>
<comment type="caution">
    <text evidence="1">The sequence shown here is derived from an EMBL/GenBank/DDBJ whole genome shotgun (WGS) entry which is preliminary data.</text>
</comment>
<dbReference type="Proteomes" id="UP000004277">
    <property type="component" value="Unassembled WGS sequence"/>
</dbReference>
<proteinExistence type="predicted"/>
<name>A0ACD3SLB5_9BURK</name>
<accession>A0ACD3SLB5</accession>
<reference evidence="1" key="1">
    <citation type="submission" date="2019-05" db="EMBL/GenBank/DDBJ databases">
        <title>Revised genome assembly of Burkholderiaceae (previously Ralstonia) sp. PBA.</title>
        <authorList>
            <person name="Gan H.M."/>
        </authorList>
    </citation>
    <scope>NUCLEOTIDE SEQUENCE</scope>
    <source>
        <strain evidence="1">PBA</strain>
    </source>
</reference>
<evidence type="ECO:0000313" key="1">
    <source>
        <dbReference type="EMBL" id="TMS56987.1"/>
    </source>
</evidence>
<organism evidence="1 2">
    <name type="scientific">Imbroritus primus</name>
    <dbReference type="NCBI Taxonomy" id="3058603"/>
    <lineage>
        <taxon>Bacteria</taxon>
        <taxon>Pseudomonadati</taxon>
        <taxon>Pseudomonadota</taxon>
        <taxon>Betaproteobacteria</taxon>
        <taxon>Burkholderiales</taxon>
        <taxon>Burkholderiaceae</taxon>
        <taxon>Imbroritus</taxon>
    </lineage>
</organism>
<protein>
    <submittedName>
        <fullName evidence="1">LysR family transcriptional regulator</fullName>
    </submittedName>
</protein>
<gene>
    <name evidence="1" type="ORF">MW7_013530</name>
</gene>
<dbReference type="EMBL" id="AKCV02000025">
    <property type="protein sequence ID" value="TMS56987.1"/>
    <property type="molecule type" value="Genomic_DNA"/>
</dbReference>